<dbReference type="PATRIC" id="fig|316.101.peg.1162"/>
<dbReference type="RefSeq" id="WP_045161413.1">
    <property type="nucleotide sequence ID" value="NZ_JYHV01000014.1"/>
</dbReference>
<reference evidence="2 3" key="1">
    <citation type="submission" date="2015-02" db="EMBL/GenBank/DDBJ databases">
        <title>Draft genome sequence of Pseudomonas stutzeri NT0128 isolated from wheat (Triticum turgidum) rhizosphere.</title>
        <authorList>
            <person name="Tovi N."/>
            <person name="Frenk S."/>
            <person name="Hadar Y."/>
            <person name="Minz D."/>
        </authorList>
    </citation>
    <scope>NUCLEOTIDE SEQUENCE [LARGE SCALE GENOMIC DNA]</scope>
    <source>
        <strain evidence="2 3">NT0128</strain>
    </source>
</reference>
<evidence type="ECO:0000313" key="2">
    <source>
        <dbReference type="EMBL" id="KJH82643.1"/>
    </source>
</evidence>
<protein>
    <submittedName>
        <fullName evidence="2">Pilus assembly protein</fullName>
    </submittedName>
</protein>
<sequence length="99" mass="11068">MTQSDRDYSEKRDFIRMQIETAITLTHNGHHYDAIGQDLSSTGMQVLAATHLQIGDKVQVHIPSEHKELKGLEAETEVVRVDTHEDGRQSLGLAILSMS</sequence>
<dbReference type="EMBL" id="JYHV01000014">
    <property type="protein sequence ID" value="KJH82643.1"/>
    <property type="molecule type" value="Genomic_DNA"/>
</dbReference>
<name>A0A0D9ANQ9_STUST</name>
<comment type="caution">
    <text evidence="2">The sequence shown here is derived from an EMBL/GenBank/DDBJ whole genome shotgun (WGS) entry which is preliminary data.</text>
</comment>
<gene>
    <name evidence="2" type="ORF">UF78_07240</name>
</gene>
<organism evidence="2 3">
    <name type="scientific">Stutzerimonas stutzeri</name>
    <name type="common">Pseudomonas stutzeri</name>
    <dbReference type="NCBI Taxonomy" id="316"/>
    <lineage>
        <taxon>Bacteria</taxon>
        <taxon>Pseudomonadati</taxon>
        <taxon>Pseudomonadota</taxon>
        <taxon>Gammaproteobacteria</taxon>
        <taxon>Pseudomonadales</taxon>
        <taxon>Pseudomonadaceae</taxon>
        <taxon>Stutzerimonas</taxon>
    </lineage>
</organism>
<proteinExistence type="predicted"/>
<dbReference type="Proteomes" id="UP000032487">
    <property type="component" value="Unassembled WGS sequence"/>
</dbReference>
<dbReference type="SUPFAM" id="SSF141371">
    <property type="entry name" value="PilZ domain-like"/>
    <property type="match status" value="1"/>
</dbReference>
<feature type="domain" description="PilZ" evidence="1">
    <location>
        <begin position="10"/>
        <end position="98"/>
    </location>
</feature>
<dbReference type="AlphaFoldDB" id="A0A0D9ANQ9"/>
<dbReference type="OrthoDB" id="5290589at2"/>
<evidence type="ECO:0000259" key="1">
    <source>
        <dbReference type="Pfam" id="PF07238"/>
    </source>
</evidence>
<evidence type="ECO:0000313" key="3">
    <source>
        <dbReference type="Proteomes" id="UP000032487"/>
    </source>
</evidence>
<dbReference type="Gene3D" id="2.40.10.220">
    <property type="entry name" value="predicted glycosyltransferase like domains"/>
    <property type="match status" value="1"/>
</dbReference>
<dbReference type="GO" id="GO:0035438">
    <property type="term" value="F:cyclic-di-GMP binding"/>
    <property type="evidence" value="ECO:0007669"/>
    <property type="project" value="InterPro"/>
</dbReference>
<dbReference type="InterPro" id="IPR009875">
    <property type="entry name" value="PilZ_domain"/>
</dbReference>
<accession>A0A0D9ANQ9</accession>
<dbReference type="Pfam" id="PF07238">
    <property type="entry name" value="PilZ"/>
    <property type="match status" value="1"/>
</dbReference>